<feature type="compositionally biased region" description="Low complexity" evidence="11">
    <location>
        <begin position="45"/>
        <end position="55"/>
    </location>
</feature>
<reference evidence="14 15" key="1">
    <citation type="submission" date="2024-09" db="EMBL/GenBank/DDBJ databases">
        <title>A chromosome-level genome assembly of Gray's grenadier anchovy, Coilia grayii.</title>
        <authorList>
            <person name="Fu Z."/>
        </authorList>
    </citation>
    <scope>NUCLEOTIDE SEQUENCE [LARGE SCALE GENOMIC DNA]</scope>
    <source>
        <strain evidence="14">G4</strain>
        <tissue evidence="14">Muscle</tissue>
    </source>
</reference>
<evidence type="ECO:0000259" key="13">
    <source>
        <dbReference type="PROSITE" id="PS51362"/>
    </source>
</evidence>
<protein>
    <recommendedName>
        <fullName evidence="3">Glial cell line-derived neurotrophic factor</fullName>
    </recommendedName>
</protein>
<dbReference type="GO" id="GO:0048513">
    <property type="term" value="P:animal organ development"/>
    <property type="evidence" value="ECO:0007669"/>
    <property type="project" value="UniProtKB-ARBA"/>
</dbReference>
<comment type="subcellular location">
    <subcellularLocation>
        <location evidence="1">Secreted</location>
    </subcellularLocation>
</comment>
<dbReference type="Proteomes" id="UP001591681">
    <property type="component" value="Unassembled WGS sequence"/>
</dbReference>
<feature type="region of interest" description="Disordered" evidence="11">
    <location>
        <begin position="36"/>
        <end position="75"/>
    </location>
</feature>
<feature type="compositionally biased region" description="Basic residues" evidence="11">
    <location>
        <begin position="107"/>
        <end position="117"/>
    </location>
</feature>
<comment type="caution">
    <text evidence="14">The sequence shown here is derived from an EMBL/GenBank/DDBJ whole genome shotgun (WGS) entry which is preliminary data.</text>
</comment>
<evidence type="ECO:0000313" key="15">
    <source>
        <dbReference type="Proteomes" id="UP001591681"/>
    </source>
</evidence>
<dbReference type="InterPro" id="IPR043401">
    <property type="entry name" value="GDNF_fam"/>
</dbReference>
<feature type="compositionally biased region" description="Gly residues" evidence="11">
    <location>
        <begin position="123"/>
        <end position="136"/>
    </location>
</feature>
<keyword evidence="7 10" id="KW-0339">Growth factor</keyword>
<dbReference type="GO" id="GO:0005576">
    <property type="term" value="C:extracellular region"/>
    <property type="evidence" value="ECO:0007669"/>
    <property type="project" value="UniProtKB-SubCell"/>
</dbReference>
<dbReference type="EMBL" id="JBHFQA010000010">
    <property type="protein sequence ID" value="KAL2091753.1"/>
    <property type="molecule type" value="Genomic_DNA"/>
</dbReference>
<feature type="region of interest" description="Disordered" evidence="11">
    <location>
        <begin position="94"/>
        <end position="148"/>
    </location>
</feature>
<evidence type="ECO:0000256" key="12">
    <source>
        <dbReference type="SAM" id="SignalP"/>
    </source>
</evidence>
<dbReference type="InterPro" id="IPR029034">
    <property type="entry name" value="Cystine-knot_cytokine"/>
</dbReference>
<sequence>MKLWDKVFTCYFLLDHVLSSPLLGSLQPYPAEPLGYDSQRRMETSSSASEWRSSSLTHSRQQKTPYRNGMATQSPQQLEDVLALIRSTISRLRRSAELGKDSPGERRGRRARRKARPRSGLESGQGGGAGVVAGLGGRRRGKGGQGHGCRLRQIQLNVSDLGLGYQTKEEMLFRYCSGPCTNSETNYDKILNNLTQNKKLLRDSPPHACCRPIAFDDDLSFLDDNLIYHTMKKHSARKCGCV</sequence>
<evidence type="ECO:0000256" key="5">
    <source>
        <dbReference type="ARBA" id="ARBA00022685"/>
    </source>
</evidence>
<evidence type="ECO:0000256" key="6">
    <source>
        <dbReference type="ARBA" id="ARBA00022729"/>
    </source>
</evidence>
<evidence type="ECO:0000256" key="3">
    <source>
        <dbReference type="ARBA" id="ARBA00015922"/>
    </source>
</evidence>
<dbReference type="SUPFAM" id="SSF57501">
    <property type="entry name" value="Cystine-knot cytokines"/>
    <property type="match status" value="1"/>
</dbReference>
<dbReference type="PROSITE" id="PS51362">
    <property type="entry name" value="TGF_BETA_2"/>
    <property type="match status" value="1"/>
</dbReference>
<evidence type="ECO:0000313" key="14">
    <source>
        <dbReference type="EMBL" id="KAL2091753.1"/>
    </source>
</evidence>
<feature type="domain" description="TGF-beta family profile" evidence="13">
    <location>
        <begin position="137"/>
        <end position="242"/>
    </location>
</feature>
<evidence type="ECO:0000256" key="1">
    <source>
        <dbReference type="ARBA" id="ARBA00004613"/>
    </source>
</evidence>
<keyword evidence="6 12" id="KW-0732">Signal</keyword>
<evidence type="ECO:0000256" key="11">
    <source>
        <dbReference type="SAM" id="MobiDB-lite"/>
    </source>
</evidence>
<feature type="compositionally biased region" description="Polar residues" evidence="11">
    <location>
        <begin position="56"/>
        <end position="75"/>
    </location>
</feature>
<keyword evidence="8" id="KW-1015">Disulfide bond</keyword>
<evidence type="ECO:0000256" key="9">
    <source>
        <dbReference type="ARBA" id="ARBA00023180"/>
    </source>
</evidence>
<organism evidence="14 15">
    <name type="scientific">Coilia grayii</name>
    <name type="common">Gray's grenadier anchovy</name>
    <dbReference type="NCBI Taxonomy" id="363190"/>
    <lineage>
        <taxon>Eukaryota</taxon>
        <taxon>Metazoa</taxon>
        <taxon>Chordata</taxon>
        <taxon>Craniata</taxon>
        <taxon>Vertebrata</taxon>
        <taxon>Euteleostomi</taxon>
        <taxon>Actinopterygii</taxon>
        <taxon>Neopterygii</taxon>
        <taxon>Teleostei</taxon>
        <taxon>Clupei</taxon>
        <taxon>Clupeiformes</taxon>
        <taxon>Clupeoidei</taxon>
        <taxon>Engraulidae</taxon>
        <taxon>Coilinae</taxon>
        <taxon>Coilia</taxon>
    </lineage>
</organism>
<dbReference type="GO" id="GO:0007399">
    <property type="term" value="P:nervous system development"/>
    <property type="evidence" value="ECO:0007669"/>
    <property type="project" value="UniProtKB-ARBA"/>
</dbReference>
<proteinExistence type="inferred from homology"/>
<evidence type="ECO:0000256" key="2">
    <source>
        <dbReference type="ARBA" id="ARBA00009832"/>
    </source>
</evidence>
<keyword evidence="4" id="KW-0964">Secreted</keyword>
<dbReference type="AlphaFoldDB" id="A0ABD1JY02"/>
<feature type="compositionally biased region" description="Basic and acidic residues" evidence="11">
    <location>
        <begin position="94"/>
        <end position="106"/>
    </location>
</feature>
<evidence type="ECO:0000256" key="7">
    <source>
        <dbReference type="ARBA" id="ARBA00023030"/>
    </source>
</evidence>
<dbReference type="Pfam" id="PF00019">
    <property type="entry name" value="TGF_beta"/>
    <property type="match status" value="1"/>
</dbReference>
<dbReference type="GO" id="GO:0045595">
    <property type="term" value="P:regulation of cell differentiation"/>
    <property type="evidence" value="ECO:0007669"/>
    <property type="project" value="UniProtKB-ARBA"/>
</dbReference>
<name>A0ABD1JY02_9TELE</name>
<feature type="signal peptide" evidence="12">
    <location>
        <begin position="1"/>
        <end position="19"/>
    </location>
</feature>
<gene>
    <name evidence="14" type="ORF">ACEWY4_011551</name>
</gene>
<keyword evidence="15" id="KW-1185">Reference proteome</keyword>
<comment type="similarity">
    <text evidence="2">Belongs to the TGF-beta family. GDNF subfamily.</text>
</comment>
<keyword evidence="5" id="KW-0165">Cleavage on pair of basic residues</keyword>
<dbReference type="GO" id="GO:0008083">
    <property type="term" value="F:growth factor activity"/>
    <property type="evidence" value="ECO:0007669"/>
    <property type="project" value="UniProtKB-KW"/>
</dbReference>
<feature type="chain" id="PRO_5044771839" description="Glial cell line-derived neurotrophic factor" evidence="12">
    <location>
        <begin position="20"/>
        <end position="242"/>
    </location>
</feature>
<evidence type="ECO:0000256" key="4">
    <source>
        <dbReference type="ARBA" id="ARBA00022525"/>
    </source>
</evidence>
<evidence type="ECO:0000256" key="8">
    <source>
        <dbReference type="ARBA" id="ARBA00023157"/>
    </source>
</evidence>
<accession>A0ABD1JY02</accession>
<keyword evidence="9" id="KW-0325">Glycoprotein</keyword>
<dbReference type="Gene3D" id="2.10.90.10">
    <property type="entry name" value="Cystine-knot cytokines"/>
    <property type="match status" value="1"/>
</dbReference>
<dbReference type="InterPro" id="IPR001839">
    <property type="entry name" value="TGF-b_C"/>
</dbReference>
<dbReference type="PANTHER" id="PTHR12173">
    <property type="entry name" value="GDNF SUBFAMILY OF TGF-BETA FAMILY"/>
    <property type="match status" value="1"/>
</dbReference>
<dbReference type="FunFam" id="2.10.90.10:FF:000015">
    <property type="entry name" value="Glial cell line-derived neurotrophic factor"/>
    <property type="match status" value="1"/>
</dbReference>
<dbReference type="PANTHER" id="PTHR12173:SF1">
    <property type="entry name" value="GLIAL CELL LINE-DERIVED NEUROTROPHIC FACTOR"/>
    <property type="match status" value="1"/>
</dbReference>
<evidence type="ECO:0000256" key="10">
    <source>
        <dbReference type="RuleBase" id="RU000354"/>
    </source>
</evidence>